<evidence type="ECO:0000313" key="8">
    <source>
        <dbReference type="EMBL" id="MDQ0199197.1"/>
    </source>
</evidence>
<dbReference type="Proteomes" id="UP001224122">
    <property type="component" value="Unassembled WGS sequence"/>
</dbReference>
<sequence>MSKDYSSYISDTAHQLQPSGIRKFFDLAAGMKGVISLGVGEPDFITPWNIREATLLSIEEGFTSYTANAGLLELREEISIYLQKRFAVNYDPKNQIIVTVGASQALDLAFRAIINPGDEVLIVEPAFVSYAPLVFMAGGRPIAISTSPENDFKVTAEQIENAITEKTKAILLCSPNNPTGSTLNKAELTEIAKIVEKYDLIMVSDEIYAELTYDETFTSFAAIEGMYDRTILINGFSKGFAMTGWRLGFIAAPAELVQVMLKIHQYTVMCAPHMLQLGAIEALRNTYDEVENMKRSYLRRRNYMVQRLNQIGLDCHTPGGAFYVFPSIRATGLSSEQFAEELLIQEKVAVVPGNVFGESGEGYIRCSYATSMEQLQEALKRIQRFIETKGIYGKQTSKKMPEDSLL</sequence>
<dbReference type="Gene3D" id="3.90.1150.10">
    <property type="entry name" value="Aspartate Aminotransferase, domain 1"/>
    <property type="match status" value="1"/>
</dbReference>
<dbReference type="InterPro" id="IPR004839">
    <property type="entry name" value="Aminotransferase_I/II_large"/>
</dbReference>
<gene>
    <name evidence="8" type="ORF">J2S10_002355</name>
</gene>
<keyword evidence="3 6" id="KW-0032">Aminotransferase</keyword>
<dbReference type="NCBIfam" id="NF005816">
    <property type="entry name" value="PRK07682.1"/>
    <property type="match status" value="1"/>
</dbReference>
<dbReference type="SUPFAM" id="SSF53383">
    <property type="entry name" value="PLP-dependent transferases"/>
    <property type="match status" value="1"/>
</dbReference>
<evidence type="ECO:0000256" key="5">
    <source>
        <dbReference type="ARBA" id="ARBA00022898"/>
    </source>
</evidence>
<name>A0ABT9XWE2_9BACI</name>
<protein>
    <recommendedName>
        <fullName evidence="6">Aminotransferase</fullName>
        <ecNumber evidence="6">2.6.1.-</ecNumber>
    </recommendedName>
</protein>
<accession>A0ABT9XWE2</accession>
<dbReference type="InterPro" id="IPR004838">
    <property type="entry name" value="NHTrfase_class1_PyrdxlP-BS"/>
</dbReference>
<comment type="caution">
    <text evidence="8">The sequence shown here is derived from an EMBL/GenBank/DDBJ whole genome shotgun (WGS) entry which is preliminary data.</text>
</comment>
<reference evidence="8 9" key="1">
    <citation type="submission" date="2023-07" db="EMBL/GenBank/DDBJ databases">
        <title>Genomic Encyclopedia of Type Strains, Phase IV (KMG-IV): sequencing the most valuable type-strain genomes for metagenomic binning, comparative biology and taxonomic classification.</title>
        <authorList>
            <person name="Goeker M."/>
        </authorList>
    </citation>
    <scope>NUCLEOTIDE SEQUENCE [LARGE SCALE GENOMIC DNA]</scope>
    <source>
        <strain evidence="8 9">DSM 27594</strain>
    </source>
</reference>
<keyword evidence="5" id="KW-0663">Pyridoxal phosphate</keyword>
<dbReference type="CDD" id="cd00609">
    <property type="entry name" value="AAT_like"/>
    <property type="match status" value="1"/>
</dbReference>
<evidence type="ECO:0000256" key="1">
    <source>
        <dbReference type="ARBA" id="ARBA00001933"/>
    </source>
</evidence>
<evidence type="ECO:0000256" key="6">
    <source>
        <dbReference type="RuleBase" id="RU000481"/>
    </source>
</evidence>
<feature type="domain" description="Aminotransferase class I/classII large" evidence="7">
    <location>
        <begin position="33"/>
        <end position="382"/>
    </location>
</feature>
<evidence type="ECO:0000256" key="3">
    <source>
        <dbReference type="ARBA" id="ARBA00022576"/>
    </source>
</evidence>
<dbReference type="PANTHER" id="PTHR46383:SF3">
    <property type="entry name" value="ASPARTATE AMINOTRANSFERASE-RELATED"/>
    <property type="match status" value="1"/>
</dbReference>
<evidence type="ECO:0000256" key="4">
    <source>
        <dbReference type="ARBA" id="ARBA00022679"/>
    </source>
</evidence>
<keyword evidence="4 6" id="KW-0808">Transferase</keyword>
<dbReference type="InterPro" id="IPR015422">
    <property type="entry name" value="PyrdxlP-dep_Trfase_small"/>
</dbReference>
<evidence type="ECO:0000313" key="9">
    <source>
        <dbReference type="Proteomes" id="UP001224122"/>
    </source>
</evidence>
<dbReference type="PROSITE" id="PS00105">
    <property type="entry name" value="AA_TRANSFER_CLASS_1"/>
    <property type="match status" value="1"/>
</dbReference>
<dbReference type="InterPro" id="IPR015424">
    <property type="entry name" value="PyrdxlP-dep_Trfase"/>
</dbReference>
<dbReference type="Gene3D" id="3.40.640.10">
    <property type="entry name" value="Type I PLP-dependent aspartate aminotransferase-like (Major domain)"/>
    <property type="match status" value="1"/>
</dbReference>
<dbReference type="EC" id="2.6.1.-" evidence="6"/>
<dbReference type="Pfam" id="PF00155">
    <property type="entry name" value="Aminotran_1_2"/>
    <property type="match status" value="1"/>
</dbReference>
<evidence type="ECO:0000256" key="2">
    <source>
        <dbReference type="ARBA" id="ARBA00007441"/>
    </source>
</evidence>
<dbReference type="EMBL" id="JAUSTW010000003">
    <property type="protein sequence ID" value="MDQ0199197.1"/>
    <property type="molecule type" value="Genomic_DNA"/>
</dbReference>
<dbReference type="InterPro" id="IPR050596">
    <property type="entry name" value="AspAT/PAT-like"/>
</dbReference>
<comment type="cofactor">
    <cofactor evidence="1 6">
        <name>pyridoxal 5'-phosphate</name>
        <dbReference type="ChEBI" id="CHEBI:597326"/>
    </cofactor>
</comment>
<dbReference type="PANTHER" id="PTHR46383">
    <property type="entry name" value="ASPARTATE AMINOTRANSFERASE"/>
    <property type="match status" value="1"/>
</dbReference>
<evidence type="ECO:0000259" key="7">
    <source>
        <dbReference type="Pfam" id="PF00155"/>
    </source>
</evidence>
<dbReference type="RefSeq" id="WP_307407847.1">
    <property type="nucleotide sequence ID" value="NZ_JAUSTW010000003.1"/>
</dbReference>
<organism evidence="8 9">
    <name type="scientific">Neobacillus ginsengisoli</name>
    <dbReference type="NCBI Taxonomy" id="904295"/>
    <lineage>
        <taxon>Bacteria</taxon>
        <taxon>Bacillati</taxon>
        <taxon>Bacillota</taxon>
        <taxon>Bacilli</taxon>
        <taxon>Bacillales</taxon>
        <taxon>Bacillaceae</taxon>
        <taxon>Neobacillus</taxon>
    </lineage>
</organism>
<keyword evidence="9" id="KW-1185">Reference proteome</keyword>
<dbReference type="GO" id="GO:0008483">
    <property type="term" value="F:transaminase activity"/>
    <property type="evidence" value="ECO:0007669"/>
    <property type="project" value="UniProtKB-KW"/>
</dbReference>
<proteinExistence type="inferred from homology"/>
<dbReference type="InterPro" id="IPR015421">
    <property type="entry name" value="PyrdxlP-dep_Trfase_major"/>
</dbReference>
<comment type="similarity">
    <text evidence="2 6">Belongs to the class-I pyridoxal-phosphate-dependent aminotransferase family.</text>
</comment>